<keyword evidence="4" id="KW-0786">Thiamine pyrophosphate</keyword>
<gene>
    <name evidence="7" type="primary">menD</name>
    <name evidence="7" type="ORF">DXD79_22605</name>
</gene>
<feature type="domain" description="Thiamine pyrophosphate enzyme N-terminal TPP-binding" evidence="6">
    <location>
        <begin position="10"/>
        <end position="118"/>
    </location>
</feature>
<dbReference type="PANTHER" id="PTHR42916">
    <property type="entry name" value="2-SUCCINYL-5-ENOLPYRUVYL-6-HYDROXY-3-CYCLOHEXENE-1-CARBOXYLATE SYNTHASE"/>
    <property type="match status" value="1"/>
</dbReference>
<keyword evidence="2" id="KW-0479">Metal-binding</keyword>
<protein>
    <submittedName>
        <fullName evidence="7">2-succinyl-5-enolpyruvyl-6-hydroxy-3-cyclohexene-1-carboxylic-acid synthase</fullName>
        <ecNumber evidence="7">2.2.1.9</ecNumber>
    </submittedName>
</protein>
<dbReference type="PANTHER" id="PTHR42916:SF1">
    <property type="entry name" value="PROTEIN PHYLLO, CHLOROPLASTIC"/>
    <property type="match status" value="1"/>
</dbReference>
<evidence type="ECO:0000256" key="3">
    <source>
        <dbReference type="ARBA" id="ARBA00022842"/>
    </source>
</evidence>
<organism evidence="7 8">
    <name type="scientific">Hungatella hathewayi</name>
    <dbReference type="NCBI Taxonomy" id="154046"/>
    <lineage>
        <taxon>Bacteria</taxon>
        <taxon>Bacillati</taxon>
        <taxon>Bacillota</taxon>
        <taxon>Clostridia</taxon>
        <taxon>Lachnospirales</taxon>
        <taxon>Lachnospiraceae</taxon>
        <taxon>Hungatella</taxon>
    </lineage>
</organism>
<dbReference type="Gene3D" id="3.40.50.970">
    <property type="match status" value="2"/>
</dbReference>
<evidence type="ECO:0000313" key="8">
    <source>
        <dbReference type="Proteomes" id="UP000263014"/>
    </source>
</evidence>
<reference evidence="7 8" key="1">
    <citation type="submission" date="2018-08" db="EMBL/GenBank/DDBJ databases">
        <title>A genome reference for cultivated species of the human gut microbiota.</title>
        <authorList>
            <person name="Zou Y."/>
            <person name="Xue W."/>
            <person name="Luo G."/>
        </authorList>
    </citation>
    <scope>NUCLEOTIDE SEQUENCE [LARGE SCALE GENOMIC DNA]</scope>
    <source>
        <strain evidence="7 8">TM09-12</strain>
    </source>
</reference>
<evidence type="ECO:0000256" key="1">
    <source>
        <dbReference type="ARBA" id="ARBA00022679"/>
    </source>
</evidence>
<dbReference type="Proteomes" id="UP000263014">
    <property type="component" value="Unassembled WGS sequence"/>
</dbReference>
<dbReference type="RefSeq" id="WP_117632692.1">
    <property type="nucleotide sequence ID" value="NZ_QSON01000012.1"/>
</dbReference>
<evidence type="ECO:0000313" key="7">
    <source>
        <dbReference type="EMBL" id="RGI99937.1"/>
    </source>
</evidence>
<evidence type="ECO:0000259" key="6">
    <source>
        <dbReference type="Pfam" id="PF02776"/>
    </source>
</evidence>
<dbReference type="GO" id="GO:0009234">
    <property type="term" value="P:menaquinone biosynthetic process"/>
    <property type="evidence" value="ECO:0007669"/>
    <property type="project" value="InterPro"/>
</dbReference>
<dbReference type="GO" id="GO:0030976">
    <property type="term" value="F:thiamine pyrophosphate binding"/>
    <property type="evidence" value="ECO:0007669"/>
    <property type="project" value="InterPro"/>
</dbReference>
<dbReference type="EMBL" id="QSON01000012">
    <property type="protein sequence ID" value="RGI99937.1"/>
    <property type="molecule type" value="Genomic_DNA"/>
</dbReference>
<proteinExistence type="predicted"/>
<keyword evidence="1 7" id="KW-0808">Transferase</keyword>
<dbReference type="EC" id="2.2.1.9" evidence="7"/>
<evidence type="ECO:0000256" key="2">
    <source>
        <dbReference type="ARBA" id="ARBA00022723"/>
    </source>
</evidence>
<accession>A0A374P1Y9</accession>
<dbReference type="CDD" id="cd07037">
    <property type="entry name" value="TPP_PYR_MenD"/>
    <property type="match status" value="1"/>
</dbReference>
<sequence>MGYSLKENVKILVSLLKAYNIKNIVLSSGNRNISFVQMVENDDFFTCYSIVDERSAGFFALGLIERLNSPAAICCTSGTAVCNYTSAVSEAFYQKLPLVVLTADRPSYFLNQNEDQMIPQTNLLKSITKLSVQLPAVVSKQDYWYCSNRIHAALLELSHHGNGPVHINFQIDDKATNVSDALYEKPDILNRMNRYEIGRNKQELWKEKIKELESSKIMILYGQSTFISDEEIEYLDVFTERFNCIIAKDHMANLHSKNAVNIYTAINVLNDSEIENLLPDIIITMGGNSVLVQPLKAAIAKRTTPIKQWLICEDGIVRDSLRCLSDIFECSSLEFLKFFTEYGAIDKNEYYFQWSDVINRIRLPEPPYSSLYSVKRLMESIPDNSIFHIANSSSIRYANMFQLKDSIKVYCNRGTNGIDGSFSAFMGNAVVSKDLCFLLIGDLSFFYDLNACWNRYCGKNIRILLNNNEGAELFHYSYGTKISEINTYIAAEHDGTAKGWIESRGFRYLCASSQEEFDEKLQEFLKEDSETPILFEVFTLKDEDAKIVHTYYDANTALNIKNETKKIVRKLMGKSKSLDVAINKARKKF</sequence>
<keyword evidence="5" id="KW-0464">Manganese</keyword>
<dbReference type="Pfam" id="PF02776">
    <property type="entry name" value="TPP_enzyme_N"/>
    <property type="match status" value="1"/>
</dbReference>
<dbReference type="InterPro" id="IPR012001">
    <property type="entry name" value="Thiamin_PyroP_enz_TPP-bd_dom"/>
</dbReference>
<name>A0A374P1Y9_9FIRM</name>
<dbReference type="GO" id="GO:0046872">
    <property type="term" value="F:metal ion binding"/>
    <property type="evidence" value="ECO:0007669"/>
    <property type="project" value="UniProtKB-KW"/>
</dbReference>
<evidence type="ECO:0000256" key="4">
    <source>
        <dbReference type="ARBA" id="ARBA00023052"/>
    </source>
</evidence>
<dbReference type="AlphaFoldDB" id="A0A374P1Y9"/>
<dbReference type="GO" id="GO:0070204">
    <property type="term" value="F:2-succinyl-5-enolpyruvyl-6-hydroxy-3-cyclohexene-1-carboxylic-acid synthase activity"/>
    <property type="evidence" value="ECO:0007669"/>
    <property type="project" value="UniProtKB-EC"/>
</dbReference>
<comment type="caution">
    <text evidence="7">The sequence shown here is derived from an EMBL/GenBank/DDBJ whole genome shotgun (WGS) entry which is preliminary data.</text>
</comment>
<evidence type="ECO:0000256" key="5">
    <source>
        <dbReference type="ARBA" id="ARBA00023211"/>
    </source>
</evidence>
<dbReference type="InterPro" id="IPR029061">
    <property type="entry name" value="THDP-binding"/>
</dbReference>
<dbReference type="InterPro" id="IPR004433">
    <property type="entry name" value="MenaQ_synth_MenD"/>
</dbReference>
<dbReference type="Gene3D" id="3.40.50.1220">
    <property type="entry name" value="TPP-binding domain"/>
    <property type="match status" value="1"/>
</dbReference>
<keyword evidence="3" id="KW-0460">Magnesium</keyword>
<dbReference type="NCBIfam" id="TIGR00173">
    <property type="entry name" value="menD"/>
    <property type="match status" value="1"/>
</dbReference>
<dbReference type="PIRSF" id="PIRSF004983">
    <property type="entry name" value="MenD"/>
    <property type="match status" value="1"/>
</dbReference>
<dbReference type="SUPFAM" id="SSF52518">
    <property type="entry name" value="Thiamin diphosphate-binding fold (THDP-binding)"/>
    <property type="match status" value="2"/>
</dbReference>